<dbReference type="SUPFAM" id="SSF48371">
    <property type="entry name" value="ARM repeat"/>
    <property type="match status" value="1"/>
</dbReference>
<keyword evidence="4" id="KW-0507">mRNA processing</keyword>
<dbReference type="GO" id="GO:0003723">
    <property type="term" value="F:RNA binding"/>
    <property type="evidence" value="ECO:0007669"/>
    <property type="project" value="InterPro"/>
</dbReference>
<keyword evidence="5" id="KW-0508">mRNA splicing</keyword>
<dbReference type="InterPro" id="IPR050781">
    <property type="entry name" value="CWC22_splicing_factor"/>
</dbReference>
<dbReference type="OrthoDB" id="1924287at2759"/>
<feature type="region of interest" description="Disordered" evidence="7">
    <location>
        <begin position="937"/>
        <end position="970"/>
    </location>
</feature>
<feature type="region of interest" description="Disordered" evidence="7">
    <location>
        <begin position="631"/>
        <end position="879"/>
    </location>
</feature>
<feature type="compositionally biased region" description="Low complexity" evidence="7">
    <location>
        <begin position="1156"/>
        <end position="1170"/>
    </location>
</feature>
<dbReference type="InterPro" id="IPR003891">
    <property type="entry name" value="Initiation_fac_eIF4g_MI"/>
</dbReference>
<feature type="region of interest" description="Disordered" evidence="7">
    <location>
        <begin position="1143"/>
        <end position="1170"/>
    </location>
</feature>
<feature type="compositionally biased region" description="Basic and acidic residues" evidence="7">
    <location>
        <begin position="48"/>
        <end position="66"/>
    </location>
</feature>
<dbReference type="STRING" id="5627.A0A1C7MGZ7"/>
<feature type="compositionally biased region" description="Polar residues" evidence="7">
    <location>
        <begin position="863"/>
        <end position="879"/>
    </location>
</feature>
<dbReference type="FunFam" id="1.25.40.180:FF:000004">
    <property type="entry name" value="pre-mRNA-splicing factor CWC22 homolog"/>
    <property type="match status" value="1"/>
</dbReference>
<comment type="function">
    <text evidence="1">Involved in pre-mRNA splicing.</text>
</comment>
<feature type="region of interest" description="Disordered" evidence="7">
    <location>
        <begin position="1203"/>
        <end position="1239"/>
    </location>
</feature>
<evidence type="ECO:0000256" key="3">
    <source>
        <dbReference type="ARBA" id="ARBA00006856"/>
    </source>
</evidence>
<dbReference type="PROSITE" id="PS51366">
    <property type="entry name" value="MI"/>
    <property type="match status" value="1"/>
</dbReference>
<feature type="region of interest" description="Disordered" evidence="7">
    <location>
        <begin position="387"/>
        <end position="416"/>
    </location>
</feature>
<evidence type="ECO:0000256" key="4">
    <source>
        <dbReference type="ARBA" id="ARBA00022664"/>
    </source>
</evidence>
<feature type="region of interest" description="Disordered" evidence="7">
    <location>
        <begin position="1261"/>
        <end position="1297"/>
    </location>
</feature>
<comment type="subcellular location">
    <subcellularLocation>
        <location evidence="2">Nucleus</location>
    </subcellularLocation>
</comment>
<dbReference type="InterPro" id="IPR016024">
    <property type="entry name" value="ARM-type_fold"/>
</dbReference>
<feature type="compositionally biased region" description="Polar residues" evidence="7">
    <location>
        <begin position="1"/>
        <end position="11"/>
    </location>
</feature>
<comment type="caution">
    <text evidence="9">The sequence shown here is derived from an EMBL/GenBank/DDBJ whole genome shotgun (WGS) entry which is preliminary data.</text>
</comment>
<proteinExistence type="inferred from homology"/>
<dbReference type="Pfam" id="PF02854">
    <property type="entry name" value="MIF4G"/>
    <property type="match status" value="1"/>
</dbReference>
<dbReference type="SMART" id="SM00544">
    <property type="entry name" value="MA3"/>
    <property type="match status" value="1"/>
</dbReference>
<organism evidence="9 10">
    <name type="scientific">Grifola frondosa</name>
    <name type="common">Maitake</name>
    <name type="synonym">Polyporus frondosus</name>
    <dbReference type="NCBI Taxonomy" id="5627"/>
    <lineage>
        <taxon>Eukaryota</taxon>
        <taxon>Fungi</taxon>
        <taxon>Dikarya</taxon>
        <taxon>Basidiomycota</taxon>
        <taxon>Agaricomycotina</taxon>
        <taxon>Agaricomycetes</taxon>
        <taxon>Polyporales</taxon>
        <taxon>Grifolaceae</taxon>
        <taxon>Grifola</taxon>
    </lineage>
</organism>
<feature type="region of interest" description="Disordered" evidence="7">
    <location>
        <begin position="1"/>
        <end position="66"/>
    </location>
</feature>
<gene>
    <name evidence="9" type="primary">CWC22</name>
    <name evidence="9" type="ORF">A0H81_04910</name>
</gene>
<dbReference type="PANTHER" id="PTHR18034:SF3">
    <property type="entry name" value="PRE-MRNA-SPLICING FACTOR CWC22 HOMOLOG"/>
    <property type="match status" value="1"/>
</dbReference>
<sequence>MATAVTMSPSIPSEGPLQKRKRSNSPEERSEQPPASRRRSLSPTPKTRVLEVPKVSDVDPVRRAERERELAARLAAVELEKMEKEKEKAVKAPQSDAQAEFAKLTNTRSGGVYMPPARLRALQEAASKDKASAEYQRLSWDALRKSITGIVNRVNVANIKHVVPELFSENLIRGRGLFARSVMKAQAASLPFTPVFATLVAIINTKLPQVGELVLTRLISQFRRAFKRNDKIVCHSTTTFIAHLVNQAVAHEIIALQILVLLLERPTDDSIEIAVGFMREVGAFLAENSPKANATVYERFRAVLNEGSISHRVQYMIEVLMQVRKDKYKDNPIIPEGLDLVEEDEQITHQIQLEGDLQVQEGLNIFKFDPNYIENEERYKEIKAEILGEGSEEESGSEESSEEDEEEAVEEKEGIEDRTETNLINLRRVIYLTIMNALNYEEAVHKLLKVQIKEGQEIELCNMIIECCSQERSYSTFYGLIGERFCKLNRVWFDCFEEAFRKYFETIHRYETNRLRNIARFFGHLLATDAISWNVMDCIKLTEDDTTSSSRIFVKILLNEMTESMGLKTITERFKDEEVKRNCSGMFPMDNPKDTRFAINYLTSIGLGAVTEDMREHLKNAPKLIMEQRRAMLEAESSSSDSESDSSDSDASSSSDSSDSESDSSEDSRPPKRRSLSPRRDRGRDRDDSRTPPPRRDRRASPSPPRYRSDRDRDRDIDRDRYRSHRDSPPPRLRSPPPRRDSPPPRRDSPPPRRDSPPPRRGSLPPRRDSPPPRRGYPERRDRDKIRGPSRSPPPSPSPPPRSRYDSRRSRSRSVPRRDRDRDGRVNRVDYERKRGDSRERERDRDRDYRRRSVSRERYSRSTATQNTVSSQLDGSSPWSNCATDSLLGPKLLSVRHCEGRAGQSQAAAAIRAGDGQHTGRGAGTVEAQVCVLDPRPAHRREGGREGPLGRADGEPSTRRLGADAMDEGGPAWTVTQDMPEGEPLYERYCDAVLGLDGECGSDADADARRCFNCGSLEHVLSACPDPLNRPLVSLSRQLFAFFRSESAGGPFRRVHEVEEWRRQRLEWLETFEPGHVRGPLLREALGLRDGDVGESVEWLRNIACWGYPRGWVGVSIPESVSGRWSRTRTKSPMKAKRTLCSPFSSEVDHADDSSSDSPSSSSDSLSDSDSSVRRWATYPATYFHPSLLPVYNGLCLPPLETDSSTVSSASATDRHTQWQDTVCGSARPASNSSGKSGGIPPWRLHDTYVYTNNIHYSFLDQLAPPPPPTTPPPLPLSPPPAPPPLDSADSPPPHSVACSLFHTVHAIGTDSDDDIDMDLSD</sequence>
<evidence type="ECO:0000256" key="7">
    <source>
        <dbReference type="SAM" id="MobiDB-lite"/>
    </source>
</evidence>
<evidence type="ECO:0000259" key="8">
    <source>
        <dbReference type="PROSITE" id="PS51366"/>
    </source>
</evidence>
<dbReference type="PANTHER" id="PTHR18034">
    <property type="entry name" value="CELL CYCLE CONTROL PROTEIN CWF22-RELATED"/>
    <property type="match status" value="1"/>
</dbReference>
<reference evidence="9 10" key="1">
    <citation type="submission" date="2016-03" db="EMBL/GenBank/DDBJ databases">
        <title>Whole genome sequencing of Grifola frondosa 9006-11.</title>
        <authorList>
            <person name="Min B."/>
            <person name="Park H."/>
            <person name="Kim J.-G."/>
            <person name="Cho H."/>
            <person name="Oh Y.-L."/>
            <person name="Kong W.-S."/>
            <person name="Choi I.-G."/>
        </authorList>
    </citation>
    <scope>NUCLEOTIDE SEQUENCE [LARGE SCALE GENOMIC DNA]</scope>
    <source>
        <strain evidence="9 10">9006-11</strain>
    </source>
</reference>
<dbReference type="InterPro" id="IPR003890">
    <property type="entry name" value="MIF4G-like_typ-3"/>
</dbReference>
<feature type="compositionally biased region" description="Basic and acidic residues" evidence="7">
    <location>
        <begin position="707"/>
        <end position="729"/>
    </location>
</feature>
<evidence type="ECO:0000313" key="10">
    <source>
        <dbReference type="Proteomes" id="UP000092993"/>
    </source>
</evidence>
<evidence type="ECO:0000313" key="9">
    <source>
        <dbReference type="EMBL" id="OBZ75917.1"/>
    </source>
</evidence>
<name>A0A1C7MGZ7_GRIFR</name>
<feature type="compositionally biased region" description="Low complexity" evidence="7">
    <location>
        <begin position="1203"/>
        <end position="1212"/>
    </location>
</feature>
<feature type="domain" description="MI" evidence="8">
    <location>
        <begin position="425"/>
        <end position="541"/>
    </location>
</feature>
<evidence type="ECO:0000256" key="2">
    <source>
        <dbReference type="ARBA" id="ARBA00004123"/>
    </source>
</evidence>
<dbReference type="Proteomes" id="UP000092993">
    <property type="component" value="Unassembled WGS sequence"/>
</dbReference>
<dbReference type="SMART" id="SM00543">
    <property type="entry name" value="MIF4G"/>
    <property type="match status" value="1"/>
</dbReference>
<evidence type="ECO:0000256" key="1">
    <source>
        <dbReference type="ARBA" id="ARBA00003777"/>
    </source>
</evidence>
<dbReference type="EMBL" id="LUGG01000004">
    <property type="protein sequence ID" value="OBZ75917.1"/>
    <property type="molecule type" value="Genomic_DNA"/>
</dbReference>
<dbReference type="GO" id="GO:0071013">
    <property type="term" value="C:catalytic step 2 spliceosome"/>
    <property type="evidence" value="ECO:0007669"/>
    <property type="project" value="TreeGrafter"/>
</dbReference>
<protein>
    <submittedName>
        <fullName evidence="9">Pre-mRNA-splicing factor CWC22</fullName>
    </submittedName>
</protein>
<dbReference type="GO" id="GO:0000398">
    <property type="term" value="P:mRNA splicing, via spliceosome"/>
    <property type="evidence" value="ECO:0007669"/>
    <property type="project" value="TreeGrafter"/>
</dbReference>
<evidence type="ECO:0000256" key="5">
    <source>
        <dbReference type="ARBA" id="ARBA00023187"/>
    </source>
</evidence>
<feature type="compositionally biased region" description="Basic and acidic residues" evidence="7">
    <location>
        <begin position="738"/>
        <end position="758"/>
    </location>
</feature>
<accession>A0A1C7MGZ7</accession>
<dbReference type="Pfam" id="PF02847">
    <property type="entry name" value="MA3"/>
    <property type="match status" value="1"/>
</dbReference>
<feature type="compositionally biased region" description="Pro residues" evidence="7">
    <location>
        <begin position="791"/>
        <end position="802"/>
    </location>
</feature>
<feature type="compositionally biased region" description="Basic and acidic residues" evidence="7">
    <location>
        <begin position="816"/>
        <end position="860"/>
    </location>
</feature>
<evidence type="ECO:0000256" key="6">
    <source>
        <dbReference type="ARBA" id="ARBA00023242"/>
    </source>
</evidence>
<feature type="compositionally biased region" description="Basic and acidic residues" evidence="7">
    <location>
        <begin position="766"/>
        <end position="787"/>
    </location>
</feature>
<feature type="compositionally biased region" description="Pro residues" evidence="7">
    <location>
        <begin position="1264"/>
        <end position="1295"/>
    </location>
</feature>
<keyword evidence="6" id="KW-0539">Nucleus</keyword>
<keyword evidence="10" id="KW-1185">Reference proteome</keyword>
<feature type="compositionally biased region" description="Basic and acidic residues" evidence="7">
    <location>
        <begin position="952"/>
        <end position="962"/>
    </location>
</feature>
<dbReference type="Gene3D" id="1.25.40.180">
    <property type="match status" value="1"/>
</dbReference>
<feature type="compositionally biased region" description="Acidic residues" evidence="7">
    <location>
        <begin position="390"/>
        <end position="410"/>
    </location>
</feature>
<comment type="similarity">
    <text evidence="3">Belongs to the CWC22 family.</text>
</comment>
<feature type="compositionally biased region" description="Polar residues" evidence="7">
    <location>
        <begin position="1219"/>
        <end position="1235"/>
    </location>
</feature>
<feature type="compositionally biased region" description="Basic and acidic residues" evidence="7">
    <location>
        <begin position="678"/>
        <end position="690"/>
    </location>
</feature>